<dbReference type="EMBL" id="JACCBN010000001">
    <property type="protein sequence ID" value="NYD34680.1"/>
    <property type="molecule type" value="Genomic_DNA"/>
</dbReference>
<dbReference type="RefSeq" id="WP_179792605.1">
    <property type="nucleotide sequence ID" value="NZ_BAABHP010000003.1"/>
</dbReference>
<dbReference type="Proteomes" id="UP000535890">
    <property type="component" value="Unassembled WGS sequence"/>
</dbReference>
<dbReference type="AlphaFoldDB" id="A0A7Y9DSN1"/>
<sequence>MGVRGGVVVLATTLLGLVSAAVVVQVTPPLRGVALDRPVLLAAGARPPADPGPEVLADAAALLGGTPTAAELDGTATVDLADGVLAVRARAATAEEAAVVARALATAAARRITQAADDGRPANRPAVVIGEAEPRDTGPDPHPGAVLAAGALLGLLPGLVALRRVPDVGPGRLPRSRRDPVVLTPGTGRRHARRVAAVRDVAESVRDGRVIAVVESVERSGVSAAVEIATALAHVGARVLLVEAGSRSPTSRVRRVADPSPGVREVIAGVAETDRAIRPWARGGIDVLPTGRSGPPLADDDVAAVLAPLGGRYDHVVLDAPGPADLVVAVRGTRVTVQAPGRERSGSSESRRRG</sequence>
<dbReference type="Gene3D" id="3.40.50.300">
    <property type="entry name" value="P-loop containing nucleotide triphosphate hydrolases"/>
    <property type="match status" value="1"/>
</dbReference>
<comment type="caution">
    <text evidence="1">The sequence shown here is derived from an EMBL/GenBank/DDBJ whole genome shotgun (WGS) entry which is preliminary data.</text>
</comment>
<dbReference type="SUPFAM" id="SSF52540">
    <property type="entry name" value="P-loop containing nucleoside triphosphate hydrolases"/>
    <property type="match status" value="1"/>
</dbReference>
<protein>
    <recommendedName>
        <fullName evidence="3">Capsular polysaccharide biosynthesis protein</fullName>
    </recommendedName>
</protein>
<name>A0A7Y9DSN1_9PSEU</name>
<dbReference type="InterPro" id="IPR027417">
    <property type="entry name" value="P-loop_NTPase"/>
</dbReference>
<reference evidence="1 2" key="1">
    <citation type="submission" date="2020-07" db="EMBL/GenBank/DDBJ databases">
        <title>Sequencing the genomes of 1000 actinobacteria strains.</title>
        <authorList>
            <person name="Klenk H.-P."/>
        </authorList>
    </citation>
    <scope>NUCLEOTIDE SEQUENCE [LARGE SCALE GENOMIC DNA]</scope>
    <source>
        <strain evidence="1 2">DSM 45772</strain>
    </source>
</reference>
<evidence type="ECO:0008006" key="3">
    <source>
        <dbReference type="Google" id="ProtNLM"/>
    </source>
</evidence>
<accession>A0A7Y9DSN1</accession>
<proteinExistence type="predicted"/>
<organism evidence="1 2">
    <name type="scientific">Actinomycetospora corticicola</name>
    <dbReference type="NCBI Taxonomy" id="663602"/>
    <lineage>
        <taxon>Bacteria</taxon>
        <taxon>Bacillati</taxon>
        <taxon>Actinomycetota</taxon>
        <taxon>Actinomycetes</taxon>
        <taxon>Pseudonocardiales</taxon>
        <taxon>Pseudonocardiaceae</taxon>
        <taxon>Actinomycetospora</taxon>
    </lineage>
</organism>
<evidence type="ECO:0000313" key="1">
    <source>
        <dbReference type="EMBL" id="NYD34680.1"/>
    </source>
</evidence>
<gene>
    <name evidence="1" type="ORF">BJ983_000782</name>
</gene>
<keyword evidence="2" id="KW-1185">Reference proteome</keyword>
<evidence type="ECO:0000313" key="2">
    <source>
        <dbReference type="Proteomes" id="UP000535890"/>
    </source>
</evidence>